<evidence type="ECO:0000256" key="3">
    <source>
        <dbReference type="HAMAP-Rule" id="MF_01539"/>
    </source>
</evidence>
<keyword evidence="3" id="KW-0963">Cytoplasm</keyword>
<keyword evidence="3" id="KW-0820">tRNA-binding</keyword>
<dbReference type="PANTHER" id="PTHR37825">
    <property type="entry name" value="TRNA(MET) CYTIDINE ACETATE LIGASE"/>
    <property type="match status" value="1"/>
</dbReference>
<keyword evidence="3" id="KW-0547">Nucleotide-binding</keyword>
<name>A0ABR5K3T3_9BACI</name>
<dbReference type="EMBL" id="LGRV01000003">
    <property type="protein sequence ID" value="KOS69587.1"/>
    <property type="molecule type" value="Genomic_DNA"/>
</dbReference>
<dbReference type="Proteomes" id="UP000050668">
    <property type="component" value="Unassembled WGS sequence"/>
</dbReference>
<comment type="function">
    <text evidence="3">Catalyzes the formation of N(4)-acetylcytidine (ac(4)C) at the wobble position of elongator tRNA(Met), using acetate and ATP as substrates. First activates an acetate ion to form acetyladenylate (Ac-AMP) and then transfers the acetyl group to tRNA to form ac(4)C34.</text>
</comment>
<dbReference type="EC" id="6.3.4.-" evidence="3"/>
<dbReference type="InterPro" id="IPR014729">
    <property type="entry name" value="Rossmann-like_a/b/a_fold"/>
</dbReference>
<dbReference type="SUPFAM" id="SSF52374">
    <property type="entry name" value="Nucleotidylyl transferase"/>
    <property type="match status" value="1"/>
</dbReference>
<dbReference type="HAMAP" id="MF_01539">
    <property type="entry name" value="TmcAL"/>
    <property type="match status" value="1"/>
</dbReference>
<reference evidence="6" key="1">
    <citation type="submission" date="2015-07" db="EMBL/GenBank/DDBJ databases">
        <title>Fjat-14205 dsm 2895.</title>
        <authorList>
            <person name="Liu B."/>
            <person name="Wang J."/>
            <person name="Zhu Y."/>
            <person name="Liu G."/>
            <person name="Chen Q."/>
            <person name="Chen Z."/>
            <person name="Lan J."/>
            <person name="Che J."/>
            <person name="Ge C."/>
            <person name="Shi H."/>
            <person name="Pan Z."/>
            <person name="Liu X."/>
        </authorList>
    </citation>
    <scope>NUCLEOTIDE SEQUENCE [LARGE SCALE GENOMIC DNA]</scope>
    <source>
        <strain evidence="6">DSM 25560</strain>
    </source>
</reference>
<dbReference type="Pfam" id="PF05636">
    <property type="entry name" value="HIGH_NTase1"/>
    <property type="match status" value="1"/>
</dbReference>
<comment type="subcellular location">
    <subcellularLocation>
        <location evidence="3">Cytoplasm</location>
    </subcellularLocation>
</comment>
<protein>
    <recommendedName>
        <fullName evidence="3">tRNA(Met) cytidine acetate ligase</fullName>
        <ecNumber evidence="3">6.3.4.-</ecNumber>
    </recommendedName>
</protein>
<proteinExistence type="inferred from homology"/>
<comment type="caution">
    <text evidence="3">Lacks conserved residue(s) required for the propagation of feature annotation.</text>
</comment>
<keyword evidence="2 3" id="KW-0819">tRNA processing</keyword>
<evidence type="ECO:0000256" key="2">
    <source>
        <dbReference type="ARBA" id="ARBA00022694"/>
    </source>
</evidence>
<comment type="catalytic activity">
    <reaction evidence="3">
        <text>cytidine(34) in elongator tRNA(Met) + acetate + ATP = N(4)-acetylcytidine(34) in elongator tRNA(Met) + AMP + diphosphate</text>
        <dbReference type="Rhea" id="RHEA:58144"/>
        <dbReference type="Rhea" id="RHEA-COMP:10693"/>
        <dbReference type="Rhea" id="RHEA-COMP:10694"/>
        <dbReference type="ChEBI" id="CHEBI:30089"/>
        <dbReference type="ChEBI" id="CHEBI:30616"/>
        <dbReference type="ChEBI" id="CHEBI:33019"/>
        <dbReference type="ChEBI" id="CHEBI:74900"/>
        <dbReference type="ChEBI" id="CHEBI:82748"/>
        <dbReference type="ChEBI" id="CHEBI:456215"/>
    </reaction>
</comment>
<evidence type="ECO:0000256" key="1">
    <source>
        <dbReference type="ARBA" id="ARBA00022598"/>
    </source>
</evidence>
<comment type="caution">
    <text evidence="5">The sequence shown here is derived from an EMBL/GenBank/DDBJ whole genome shotgun (WGS) entry which is preliminary data.</text>
</comment>
<evidence type="ECO:0000313" key="5">
    <source>
        <dbReference type="EMBL" id="KOS69587.1"/>
    </source>
</evidence>
<dbReference type="RefSeq" id="WP_053584459.1">
    <property type="nucleotide sequence ID" value="NZ_LGRV01000003.1"/>
</dbReference>
<feature type="binding site" evidence="3">
    <location>
        <position position="189"/>
    </location>
    <ligand>
        <name>ATP</name>
        <dbReference type="ChEBI" id="CHEBI:30616"/>
    </ligand>
</feature>
<comment type="similarity">
    <text evidence="3">Belongs to the TmcAL family.</text>
</comment>
<keyword evidence="6" id="KW-1185">Reference proteome</keyword>
<feature type="region of interest" description="Disordered" evidence="4">
    <location>
        <begin position="385"/>
        <end position="404"/>
    </location>
</feature>
<keyword evidence="3" id="KW-0067">ATP-binding</keyword>
<dbReference type="InterPro" id="IPR008513">
    <property type="entry name" value="tRNA(Met)_cyd_acetate_ligase"/>
</dbReference>
<dbReference type="Gene3D" id="3.40.50.620">
    <property type="entry name" value="HUPs"/>
    <property type="match status" value="1"/>
</dbReference>
<sequence length="404" mass="45520">MQAVGIVVEYNPFHNGHAYHLEQAKQAAKADIVIAVMSGSFLQRGEPAMVDKWTRTQMALASGVDIVIELPYVYSTASATDFAKGAISLLTAIRCDSFVFGSEDGSVQPFLNTYHLIKQHRDEYDSLVRSSLQTGASFPKSLHYAYEQLTQNHPATYIDLAQPNNILGFHYIEAADRIGSPIQPLTIPRVAAGYHDDLKEGASIASATGIRKELAETGSLEGVKNVLPESSYEYLCNWHEQHTRFASWESFWPLLQFTIIRHSPNELTRYAEVTEGIEHALLKAAKTSDTFKTFMEKIKSKRYTWTRLQRMLTHIYTGFTKEQLHSFDTPTTIRLLGMTAQGQHYLGRHKKEFTLPLVSRVAATEDKMLAIDLHVAEIYNFSVESSGSSHKLPKDYQTPPIRFK</sequence>
<accession>A0ABR5K3T3</accession>
<dbReference type="NCBIfam" id="NF010191">
    <property type="entry name" value="PRK13670.1"/>
    <property type="match status" value="1"/>
</dbReference>
<feature type="binding site" evidence="3">
    <location>
        <begin position="7"/>
        <end position="20"/>
    </location>
    <ligand>
        <name>ATP</name>
        <dbReference type="ChEBI" id="CHEBI:30616"/>
    </ligand>
</feature>
<keyword evidence="3" id="KW-0694">RNA-binding</keyword>
<feature type="binding site" evidence="3">
    <location>
        <position position="164"/>
    </location>
    <ligand>
        <name>ATP</name>
        <dbReference type="ChEBI" id="CHEBI:30616"/>
    </ligand>
</feature>
<organism evidence="5 6">
    <name type="scientific">Lysinibacillus contaminans</name>
    <dbReference type="NCBI Taxonomy" id="1293441"/>
    <lineage>
        <taxon>Bacteria</taxon>
        <taxon>Bacillati</taxon>
        <taxon>Bacillota</taxon>
        <taxon>Bacilli</taxon>
        <taxon>Bacillales</taxon>
        <taxon>Bacillaceae</taxon>
        <taxon>Lysinibacillus</taxon>
    </lineage>
</organism>
<gene>
    <name evidence="3" type="primary">tmcAL</name>
    <name evidence="5" type="ORF">AEA09_14070</name>
</gene>
<evidence type="ECO:0000256" key="4">
    <source>
        <dbReference type="SAM" id="MobiDB-lite"/>
    </source>
</evidence>
<keyword evidence="1 3" id="KW-0436">Ligase</keyword>
<feature type="binding site" evidence="3">
    <location>
        <position position="101"/>
    </location>
    <ligand>
        <name>ATP</name>
        <dbReference type="ChEBI" id="CHEBI:30616"/>
    </ligand>
</feature>
<evidence type="ECO:0000313" key="6">
    <source>
        <dbReference type="Proteomes" id="UP000050668"/>
    </source>
</evidence>
<dbReference type="PANTHER" id="PTHR37825:SF1">
    <property type="entry name" value="TRNA(MET) CYTIDINE ACETATE LIGASE"/>
    <property type="match status" value="1"/>
</dbReference>